<evidence type="ECO:0000313" key="3">
    <source>
        <dbReference type="EMBL" id="GAA4187868.1"/>
    </source>
</evidence>
<organism evidence="3 4">
    <name type="scientific">Gryllotalpicola kribbensis</name>
    <dbReference type="NCBI Taxonomy" id="993084"/>
    <lineage>
        <taxon>Bacteria</taxon>
        <taxon>Bacillati</taxon>
        <taxon>Actinomycetota</taxon>
        <taxon>Actinomycetes</taxon>
        <taxon>Micrococcales</taxon>
        <taxon>Microbacteriaceae</taxon>
        <taxon>Gryllotalpicola</taxon>
    </lineage>
</organism>
<name>A0ABP8AQR9_9MICO</name>
<dbReference type="EMBL" id="BAABBX010000010">
    <property type="protein sequence ID" value="GAA4187868.1"/>
    <property type="molecule type" value="Genomic_DNA"/>
</dbReference>
<evidence type="ECO:0000256" key="1">
    <source>
        <dbReference type="ARBA" id="ARBA00022679"/>
    </source>
</evidence>
<dbReference type="SUPFAM" id="SSF53756">
    <property type="entry name" value="UDP-Glycosyltransferase/glycogen phosphorylase"/>
    <property type="match status" value="1"/>
</dbReference>
<dbReference type="PANTHER" id="PTHR46401:SF2">
    <property type="entry name" value="GLYCOSYLTRANSFERASE WBBK-RELATED"/>
    <property type="match status" value="1"/>
</dbReference>
<accession>A0ABP8AQR9</accession>
<reference evidence="4" key="1">
    <citation type="journal article" date="2019" name="Int. J. Syst. Evol. Microbiol.">
        <title>The Global Catalogue of Microorganisms (GCM) 10K type strain sequencing project: providing services to taxonomists for standard genome sequencing and annotation.</title>
        <authorList>
            <consortium name="The Broad Institute Genomics Platform"/>
            <consortium name="The Broad Institute Genome Sequencing Center for Infectious Disease"/>
            <person name="Wu L."/>
            <person name="Ma J."/>
        </authorList>
    </citation>
    <scope>NUCLEOTIDE SEQUENCE [LARGE SCALE GENOMIC DNA]</scope>
    <source>
        <strain evidence="4">JCM 17593</strain>
    </source>
</reference>
<dbReference type="Gene3D" id="3.40.50.2000">
    <property type="entry name" value="Glycogen Phosphorylase B"/>
    <property type="match status" value="1"/>
</dbReference>
<sequence>MIITNELEARIVHLLEHWDAAPVRTDSSSIELLYTELDREPSLTRAWEALAVLRLTLPTRDDVYGFARAVKLNGAQVAVDALPSPVNWSPFGRTADVVIISRGVVADVHTTVHTKGTTGIQRVARETVSRWASLGLATPVAWSEEHLAPRLLSAEEAASLSGRSDGESSTNNEPITLVIPLGGTYVIPELTIEPWRNLRLSAIGQFASTSLTGIGFDTVPVTSTETAAAPIAERFPRYLDALGWADRVAAISEAAATEYRGWRRMLVGSGRMGPEIESIPLAAEVSQPGKSAHDRARSALDIKDQAPFVLVVGSHEPRKNHLAILYAAEVLWREGHDFQLAFIGGNAWGAEMFTREVARLKDSGHPISIVSGAGDDIVFGAYYHAAFSVFPSLNEGFGLPVVESLASGTPVITSAYGSMREIAEQYGGVVLVDPRNDQSLIEAMRTLLTDSALLESLTRQAQKVTPKTWDSYATEVFDYLTR</sequence>
<gene>
    <name evidence="3" type="ORF">GCM10022288_13400</name>
</gene>
<proteinExistence type="predicted"/>
<dbReference type="Pfam" id="PF00534">
    <property type="entry name" value="Glycos_transf_1"/>
    <property type="match status" value="1"/>
</dbReference>
<dbReference type="PANTHER" id="PTHR46401">
    <property type="entry name" value="GLYCOSYLTRANSFERASE WBBK-RELATED"/>
    <property type="match status" value="1"/>
</dbReference>
<dbReference type="InterPro" id="IPR001296">
    <property type="entry name" value="Glyco_trans_1"/>
</dbReference>
<evidence type="ECO:0000313" key="4">
    <source>
        <dbReference type="Proteomes" id="UP001500213"/>
    </source>
</evidence>
<protein>
    <recommendedName>
        <fullName evidence="2">Glycosyl transferase family 1 domain-containing protein</fullName>
    </recommendedName>
</protein>
<evidence type="ECO:0000259" key="2">
    <source>
        <dbReference type="Pfam" id="PF00534"/>
    </source>
</evidence>
<keyword evidence="4" id="KW-1185">Reference proteome</keyword>
<feature type="domain" description="Glycosyl transferase family 1" evidence="2">
    <location>
        <begin position="296"/>
        <end position="463"/>
    </location>
</feature>
<dbReference type="RefSeq" id="WP_344775131.1">
    <property type="nucleotide sequence ID" value="NZ_BAABBX010000010.1"/>
</dbReference>
<comment type="caution">
    <text evidence="3">The sequence shown here is derived from an EMBL/GenBank/DDBJ whole genome shotgun (WGS) entry which is preliminary data.</text>
</comment>
<keyword evidence="1" id="KW-0808">Transferase</keyword>
<dbReference type="Proteomes" id="UP001500213">
    <property type="component" value="Unassembled WGS sequence"/>
</dbReference>